<evidence type="ECO:0000313" key="3">
    <source>
        <dbReference type="Proteomes" id="UP000199008"/>
    </source>
</evidence>
<keyword evidence="3" id="KW-1185">Reference proteome</keyword>
<accession>A0A1G9G3G7</accession>
<organism evidence="2 3">
    <name type="scientific">Lacicoccus qingdaonensis</name>
    <dbReference type="NCBI Taxonomy" id="576118"/>
    <lineage>
        <taxon>Bacteria</taxon>
        <taxon>Bacillati</taxon>
        <taxon>Bacillota</taxon>
        <taxon>Bacilli</taxon>
        <taxon>Bacillales</taxon>
        <taxon>Salinicoccaceae</taxon>
        <taxon>Lacicoccus</taxon>
    </lineage>
</organism>
<name>A0A1G9G3G7_9BACL</name>
<protein>
    <submittedName>
        <fullName evidence="2">Uncharacterized protein</fullName>
    </submittedName>
</protein>
<dbReference type="PROSITE" id="PS51257">
    <property type="entry name" value="PROKAR_LIPOPROTEIN"/>
    <property type="match status" value="1"/>
</dbReference>
<evidence type="ECO:0000256" key="1">
    <source>
        <dbReference type="SAM" id="MobiDB-lite"/>
    </source>
</evidence>
<dbReference type="EMBL" id="FNFY01000015">
    <property type="protein sequence ID" value="SDK95137.1"/>
    <property type="molecule type" value="Genomic_DNA"/>
</dbReference>
<proteinExistence type="predicted"/>
<dbReference type="STRING" id="576118.SAMN05216216_11517"/>
<feature type="region of interest" description="Disordered" evidence="1">
    <location>
        <begin position="23"/>
        <end position="60"/>
    </location>
</feature>
<evidence type="ECO:0000313" key="2">
    <source>
        <dbReference type="EMBL" id="SDK95137.1"/>
    </source>
</evidence>
<dbReference type="AlphaFoldDB" id="A0A1G9G3G7"/>
<dbReference type="Proteomes" id="UP000199008">
    <property type="component" value="Unassembled WGS sequence"/>
</dbReference>
<sequence length="60" mass="6539">MTMKKRLAADALSTILLFGACGESDETDVTEPDDPNSEVEQEDRGEDISEEEGDDDTSTE</sequence>
<reference evidence="3" key="1">
    <citation type="submission" date="2016-10" db="EMBL/GenBank/DDBJ databases">
        <authorList>
            <person name="Varghese N."/>
            <person name="Submissions S."/>
        </authorList>
    </citation>
    <scope>NUCLEOTIDE SEQUENCE [LARGE SCALE GENOMIC DNA]</scope>
    <source>
        <strain evidence="3">CGMCC 1.8895</strain>
    </source>
</reference>
<gene>
    <name evidence="2" type="ORF">SAMN05216216_11517</name>
</gene>